<name>A0A2R5EWN1_9BACL</name>
<dbReference type="RefSeq" id="WP_108995472.1">
    <property type="nucleotide sequence ID" value="NZ_BDQX01000381.1"/>
</dbReference>
<proteinExistence type="predicted"/>
<evidence type="ECO:0000313" key="2">
    <source>
        <dbReference type="Proteomes" id="UP000245202"/>
    </source>
</evidence>
<dbReference type="AlphaFoldDB" id="A0A2R5EWN1"/>
<reference evidence="1 2" key="1">
    <citation type="submission" date="2017-08" db="EMBL/GenBank/DDBJ databases">
        <title>Substantial Increase in Enzyme Production by Combined Drug-Resistance Mutations in Paenibacillus agaridevorans.</title>
        <authorList>
            <person name="Tanaka Y."/>
            <person name="Funane K."/>
            <person name="Hosaka T."/>
            <person name="Shiwa Y."/>
            <person name="Fujita N."/>
            <person name="Miyazaki T."/>
            <person name="Yoshikawa H."/>
            <person name="Murakami K."/>
            <person name="Kasahara K."/>
            <person name="Inaoka T."/>
            <person name="Hiraga Y."/>
            <person name="Ochi K."/>
        </authorList>
    </citation>
    <scope>NUCLEOTIDE SEQUENCE [LARGE SCALE GENOMIC DNA]</scope>
    <source>
        <strain evidence="1 2">T-3040</strain>
    </source>
</reference>
<accession>A0A2R5EWN1</accession>
<organism evidence="1 2">
    <name type="scientific">Paenibacillus agaridevorans</name>
    <dbReference type="NCBI Taxonomy" id="171404"/>
    <lineage>
        <taxon>Bacteria</taxon>
        <taxon>Bacillati</taxon>
        <taxon>Bacillota</taxon>
        <taxon>Bacilli</taxon>
        <taxon>Bacillales</taxon>
        <taxon>Paenibacillaceae</taxon>
        <taxon>Paenibacillus</taxon>
    </lineage>
</organism>
<dbReference type="EMBL" id="BDQX01000381">
    <property type="protein sequence ID" value="GBG11112.1"/>
    <property type="molecule type" value="Genomic_DNA"/>
</dbReference>
<gene>
    <name evidence="1" type="ORF">PAT3040_05897</name>
</gene>
<evidence type="ECO:0000313" key="1">
    <source>
        <dbReference type="EMBL" id="GBG11112.1"/>
    </source>
</evidence>
<comment type="caution">
    <text evidence="1">The sequence shown here is derived from an EMBL/GenBank/DDBJ whole genome shotgun (WGS) entry which is preliminary data.</text>
</comment>
<sequence length="224" mass="26230">MSFGALFDQFVREQLCEATGKRLEMLQKDLLAEKKMFQEVLWPAFRTFKGFTMQFEIVTFTGVSIYIDAFYEPLGIAFESEGFVAHAENITRDRFDFERHRVRTLANKGYLYYPFTWDELSKRPDKCRTSLFELLGALGAVEGEELSLYEQKVIAYAAYINKPIYLKDVQDCLKRGEDVSRKVLKNLQAKHRIKPLRTGKQRVHAYVLTDELGNRRGRNIYNRI</sequence>
<dbReference type="Proteomes" id="UP000245202">
    <property type="component" value="Unassembled WGS sequence"/>
</dbReference>
<protein>
    <submittedName>
        <fullName evidence="1">Uncharacterized protein</fullName>
    </submittedName>
</protein>
<keyword evidence="2" id="KW-1185">Reference proteome</keyword>